<feature type="compositionally biased region" description="Polar residues" evidence="1">
    <location>
        <begin position="174"/>
        <end position="190"/>
    </location>
</feature>
<dbReference type="VEuPathDB" id="FungiDB:JI435_164710"/>
<dbReference type="EMBL" id="CH445372">
    <property type="protein sequence ID" value="EAT76169.2"/>
    <property type="molecule type" value="Genomic_DNA"/>
</dbReference>
<feature type="region of interest" description="Disordered" evidence="1">
    <location>
        <begin position="88"/>
        <end position="151"/>
    </location>
</feature>
<name>Q0TVJ3_PHANO</name>
<gene>
    <name evidence="2" type="ORF">SNOG_16471</name>
</gene>
<dbReference type="InParanoid" id="Q0TVJ3"/>
<feature type="compositionally biased region" description="Low complexity" evidence="1">
    <location>
        <begin position="119"/>
        <end position="131"/>
    </location>
</feature>
<dbReference type="Proteomes" id="UP000001055">
    <property type="component" value="Unassembled WGS sequence"/>
</dbReference>
<sequence>MAQVFPRYGLRSRQQQQPQERQRQEGIELRFSFSHPADEEDPTPEVGLRRNVFREAQEARTSIEDPEVVNRSFSNLSVNQDAVTKVSPYRARSVTPTNGPRPRVPYESKAKATAVWAHQTSQQRRSRSPQSEPVATIRMPTIPELSKPKRGGYGFSYSDSNFYDSDEYPDTEVGSETNFTPEENSASTPDPTFPNPSFEEATVKNSSFGEDLVVVREVGSFHYARPQRRLPCTTATCEDTLRLKVAAKNLLKYKESQDVYGALVGRVERMVQNTLKDNGGDTSAAMLLCASKLLNFLQRMAVERLEHGEPATLVTHEIHWAKWLVEASHTGVMHLKGVGCECQPDWEE</sequence>
<dbReference type="HOGENOM" id="CLU_797185_0_0_1"/>
<proteinExistence type="predicted"/>
<accession>Q0TVJ3</accession>
<reference evidence="3" key="1">
    <citation type="journal article" date="2007" name="Plant Cell">
        <title>Dothideomycete-plant interactions illuminated by genome sequencing and EST analysis of the wheat pathogen Stagonospora nodorum.</title>
        <authorList>
            <person name="Hane J.K."/>
            <person name="Lowe R.G."/>
            <person name="Solomon P.S."/>
            <person name="Tan K.C."/>
            <person name="Schoch C.L."/>
            <person name="Spatafora J.W."/>
            <person name="Crous P.W."/>
            <person name="Kodira C."/>
            <person name="Birren B.W."/>
            <person name="Galagan J.E."/>
            <person name="Torriani S.F."/>
            <person name="McDonald B.A."/>
            <person name="Oliver R.P."/>
        </authorList>
    </citation>
    <scope>NUCLEOTIDE SEQUENCE [LARGE SCALE GENOMIC DNA]</scope>
    <source>
        <strain evidence="3">SN15 / ATCC MYA-4574 / FGSC 10173</strain>
    </source>
</reference>
<protein>
    <submittedName>
        <fullName evidence="2">Uncharacterized protein</fullName>
    </submittedName>
</protein>
<dbReference type="AlphaFoldDB" id="Q0TVJ3"/>
<organism evidence="2 3">
    <name type="scientific">Phaeosphaeria nodorum (strain SN15 / ATCC MYA-4574 / FGSC 10173)</name>
    <name type="common">Glume blotch fungus</name>
    <name type="synonym">Parastagonospora nodorum</name>
    <dbReference type="NCBI Taxonomy" id="321614"/>
    <lineage>
        <taxon>Eukaryota</taxon>
        <taxon>Fungi</taxon>
        <taxon>Dikarya</taxon>
        <taxon>Ascomycota</taxon>
        <taxon>Pezizomycotina</taxon>
        <taxon>Dothideomycetes</taxon>
        <taxon>Pleosporomycetidae</taxon>
        <taxon>Pleosporales</taxon>
        <taxon>Pleosporineae</taxon>
        <taxon>Phaeosphaeriaceae</taxon>
        <taxon>Parastagonospora</taxon>
    </lineage>
</organism>
<dbReference type="GeneID" id="5983517"/>
<evidence type="ECO:0000313" key="2">
    <source>
        <dbReference type="EMBL" id="EAT76169.2"/>
    </source>
</evidence>
<feature type="region of interest" description="Disordered" evidence="1">
    <location>
        <begin position="164"/>
        <end position="194"/>
    </location>
</feature>
<evidence type="ECO:0000313" key="3">
    <source>
        <dbReference type="Proteomes" id="UP000001055"/>
    </source>
</evidence>
<evidence type="ECO:0000256" key="1">
    <source>
        <dbReference type="SAM" id="MobiDB-lite"/>
    </source>
</evidence>
<dbReference type="eggNOG" id="ENOG502R370">
    <property type="taxonomic scope" value="Eukaryota"/>
</dbReference>
<dbReference type="KEGG" id="pno:SNOG_16471"/>
<dbReference type="RefSeq" id="XP_001806585.1">
    <property type="nucleotide sequence ID" value="XM_001806533.1"/>
</dbReference>
<feature type="region of interest" description="Disordered" evidence="1">
    <location>
        <begin position="1"/>
        <end position="46"/>
    </location>
</feature>